<keyword evidence="1" id="KW-0812">Transmembrane</keyword>
<feature type="transmembrane region" description="Helical" evidence="1">
    <location>
        <begin position="76"/>
        <end position="94"/>
    </location>
</feature>
<evidence type="ECO:0000256" key="1">
    <source>
        <dbReference type="SAM" id="Phobius"/>
    </source>
</evidence>
<proteinExistence type="predicted"/>
<organism evidence="2 3">
    <name type="scientific">Pseudonocardia eucalypti</name>
    <dbReference type="NCBI Taxonomy" id="648755"/>
    <lineage>
        <taxon>Bacteria</taxon>
        <taxon>Bacillati</taxon>
        <taxon>Actinomycetota</taxon>
        <taxon>Actinomycetes</taxon>
        <taxon>Pseudonocardiales</taxon>
        <taxon>Pseudonocardiaceae</taxon>
        <taxon>Pseudonocardia</taxon>
    </lineage>
</organism>
<dbReference type="RefSeq" id="WP_185065597.1">
    <property type="nucleotide sequence ID" value="NZ_BAABJP010000068.1"/>
</dbReference>
<evidence type="ECO:0000313" key="2">
    <source>
        <dbReference type="EMBL" id="GAA5175825.1"/>
    </source>
</evidence>
<keyword evidence="1" id="KW-0472">Membrane</keyword>
<dbReference type="EMBL" id="BAABJP010000068">
    <property type="protein sequence ID" value="GAA5175825.1"/>
    <property type="molecule type" value="Genomic_DNA"/>
</dbReference>
<dbReference type="InterPro" id="IPR003425">
    <property type="entry name" value="CCB3/YggT"/>
</dbReference>
<gene>
    <name evidence="2" type="ORF">GCM10023321_82650</name>
</gene>
<keyword evidence="3" id="KW-1185">Reference proteome</keyword>
<comment type="caution">
    <text evidence="2">The sequence shown here is derived from an EMBL/GenBank/DDBJ whole genome shotgun (WGS) entry which is preliminary data.</text>
</comment>
<reference evidence="3" key="1">
    <citation type="journal article" date="2019" name="Int. J. Syst. Evol. Microbiol.">
        <title>The Global Catalogue of Microorganisms (GCM) 10K type strain sequencing project: providing services to taxonomists for standard genome sequencing and annotation.</title>
        <authorList>
            <consortium name="The Broad Institute Genomics Platform"/>
            <consortium name="The Broad Institute Genome Sequencing Center for Infectious Disease"/>
            <person name="Wu L."/>
            <person name="Ma J."/>
        </authorList>
    </citation>
    <scope>NUCLEOTIDE SEQUENCE [LARGE SCALE GENOMIC DNA]</scope>
    <source>
        <strain evidence="3">JCM 18303</strain>
    </source>
</reference>
<keyword evidence="1" id="KW-1133">Transmembrane helix</keyword>
<evidence type="ECO:0000313" key="3">
    <source>
        <dbReference type="Proteomes" id="UP001428817"/>
    </source>
</evidence>
<dbReference type="Proteomes" id="UP001428817">
    <property type="component" value="Unassembled WGS sequence"/>
</dbReference>
<protein>
    <submittedName>
        <fullName evidence="2">YggT family protein</fullName>
    </submittedName>
</protein>
<accession>A0ABP9RDR7</accession>
<sequence length="101" mass="11305">MAIGVQFAIYYLLFFFWLALVARLVVEVVKSFARKWRGPSSALAAGTLEVAFVVTDPPIRLLRKWIPPIRLGNVDLDLSITLLFFAVFIAMNIARPLVIVG</sequence>
<dbReference type="Pfam" id="PF02325">
    <property type="entry name" value="CCB3_YggT"/>
    <property type="match status" value="1"/>
</dbReference>
<name>A0ABP9RDR7_9PSEU</name>
<feature type="transmembrane region" description="Helical" evidence="1">
    <location>
        <begin position="7"/>
        <end position="26"/>
    </location>
</feature>